<reference evidence="5" key="1">
    <citation type="submission" date="2023-02" db="EMBL/GenBank/DDBJ databases">
        <title>Actinomadura rubrobrunea NBRC 14622.</title>
        <authorList>
            <person name="Ichikawa N."/>
            <person name="Sato H."/>
            <person name="Tonouchi N."/>
        </authorList>
    </citation>
    <scope>NUCLEOTIDE SEQUENCE</scope>
    <source>
        <strain evidence="5">NBRC 14622</strain>
    </source>
</reference>
<dbReference type="InterPro" id="IPR050679">
    <property type="entry name" value="Bact_HTH_transcr_reg"/>
</dbReference>
<evidence type="ECO:0000256" key="2">
    <source>
        <dbReference type="ARBA" id="ARBA00023125"/>
    </source>
</evidence>
<organism evidence="5 6">
    <name type="scientific">Actinomadura rubrobrunea</name>
    <dbReference type="NCBI Taxonomy" id="115335"/>
    <lineage>
        <taxon>Bacteria</taxon>
        <taxon>Bacillati</taxon>
        <taxon>Actinomycetota</taxon>
        <taxon>Actinomycetes</taxon>
        <taxon>Streptosporangiales</taxon>
        <taxon>Thermomonosporaceae</taxon>
        <taxon>Actinomadura</taxon>
    </lineage>
</organism>
<protein>
    <submittedName>
        <fullName evidence="5">GntR family transcriptional regulator</fullName>
    </submittedName>
</protein>
<dbReference type="SMART" id="SM00866">
    <property type="entry name" value="UTRA"/>
    <property type="match status" value="1"/>
</dbReference>
<evidence type="ECO:0000256" key="1">
    <source>
        <dbReference type="ARBA" id="ARBA00023015"/>
    </source>
</evidence>
<dbReference type="InterPro" id="IPR011663">
    <property type="entry name" value="UTRA"/>
</dbReference>
<dbReference type="PANTHER" id="PTHR44846">
    <property type="entry name" value="MANNOSYL-D-GLYCERATE TRANSPORT/METABOLISM SYSTEM REPRESSOR MNGR-RELATED"/>
    <property type="match status" value="1"/>
</dbReference>
<dbReference type="PROSITE" id="PS50949">
    <property type="entry name" value="HTH_GNTR"/>
    <property type="match status" value="1"/>
</dbReference>
<gene>
    <name evidence="5" type="ORF">Arub01_41780</name>
</gene>
<evidence type="ECO:0000259" key="4">
    <source>
        <dbReference type="PROSITE" id="PS50949"/>
    </source>
</evidence>
<dbReference type="Pfam" id="PF00392">
    <property type="entry name" value="GntR"/>
    <property type="match status" value="1"/>
</dbReference>
<dbReference type="InterPro" id="IPR036390">
    <property type="entry name" value="WH_DNA-bd_sf"/>
</dbReference>
<keyword evidence="3" id="KW-0804">Transcription</keyword>
<evidence type="ECO:0000313" key="6">
    <source>
        <dbReference type="Proteomes" id="UP001165124"/>
    </source>
</evidence>
<sequence length="246" mass="27383">MPPTPPRYAEVADVLRKRIKEGAYQPGDLLPSTHELCRMFDISVQTAKSAIAQLRGEGLVYAKQGKGVFVRERREILRYTGGRYGHGRPPNLQEEEDSGIFLDVDAERRQVEASPGVAARLKIQPGDKCSEAVYTWHLDGEPVMVSTQWEPLALTGGTPIETPASGERGQPDVISRYRSIGINVTEIQEDIRTRMPTPDEARVLKLTDGTPVFHITRTHLAGELPVETAEIVMRGDSFVLRNRQTI</sequence>
<dbReference type="PANTHER" id="PTHR44846:SF17">
    <property type="entry name" value="GNTR-FAMILY TRANSCRIPTIONAL REGULATOR"/>
    <property type="match status" value="1"/>
</dbReference>
<dbReference type="InterPro" id="IPR028978">
    <property type="entry name" value="Chorismate_lyase_/UTRA_dom_sf"/>
</dbReference>
<keyword evidence="2" id="KW-0238">DNA-binding</keyword>
<name>A0A9W6PZM0_9ACTN</name>
<dbReference type="CDD" id="cd07377">
    <property type="entry name" value="WHTH_GntR"/>
    <property type="match status" value="1"/>
</dbReference>
<dbReference type="Pfam" id="PF07702">
    <property type="entry name" value="UTRA"/>
    <property type="match status" value="1"/>
</dbReference>
<dbReference type="Gene3D" id="1.10.10.10">
    <property type="entry name" value="Winged helix-like DNA-binding domain superfamily/Winged helix DNA-binding domain"/>
    <property type="match status" value="1"/>
</dbReference>
<evidence type="ECO:0000313" key="5">
    <source>
        <dbReference type="EMBL" id="GLW65934.1"/>
    </source>
</evidence>
<evidence type="ECO:0000256" key="3">
    <source>
        <dbReference type="ARBA" id="ARBA00023163"/>
    </source>
</evidence>
<dbReference type="SUPFAM" id="SSF64288">
    <property type="entry name" value="Chorismate lyase-like"/>
    <property type="match status" value="1"/>
</dbReference>
<comment type="caution">
    <text evidence="5">The sequence shown here is derived from an EMBL/GenBank/DDBJ whole genome shotgun (WGS) entry which is preliminary data.</text>
</comment>
<dbReference type="InterPro" id="IPR036388">
    <property type="entry name" value="WH-like_DNA-bd_sf"/>
</dbReference>
<keyword evidence="6" id="KW-1185">Reference proteome</keyword>
<dbReference type="EMBL" id="BSRZ01000011">
    <property type="protein sequence ID" value="GLW65934.1"/>
    <property type="molecule type" value="Genomic_DNA"/>
</dbReference>
<keyword evidence="1" id="KW-0805">Transcription regulation</keyword>
<dbReference type="GO" id="GO:0045892">
    <property type="term" value="P:negative regulation of DNA-templated transcription"/>
    <property type="evidence" value="ECO:0007669"/>
    <property type="project" value="TreeGrafter"/>
</dbReference>
<dbReference type="GO" id="GO:0003677">
    <property type="term" value="F:DNA binding"/>
    <property type="evidence" value="ECO:0007669"/>
    <property type="project" value="UniProtKB-KW"/>
</dbReference>
<proteinExistence type="predicted"/>
<accession>A0A9W6PZM0</accession>
<feature type="domain" description="HTH gntR-type" evidence="4">
    <location>
        <begin position="5"/>
        <end position="73"/>
    </location>
</feature>
<dbReference type="GO" id="GO:0003700">
    <property type="term" value="F:DNA-binding transcription factor activity"/>
    <property type="evidence" value="ECO:0007669"/>
    <property type="project" value="InterPro"/>
</dbReference>
<dbReference type="RefSeq" id="WP_067913277.1">
    <property type="nucleotide sequence ID" value="NZ_BSRZ01000011.1"/>
</dbReference>
<dbReference type="Proteomes" id="UP001165124">
    <property type="component" value="Unassembled WGS sequence"/>
</dbReference>
<dbReference type="AlphaFoldDB" id="A0A9W6PZM0"/>
<dbReference type="Gene3D" id="3.40.1410.10">
    <property type="entry name" value="Chorismate lyase-like"/>
    <property type="match status" value="1"/>
</dbReference>
<dbReference type="InterPro" id="IPR000524">
    <property type="entry name" value="Tscrpt_reg_HTH_GntR"/>
</dbReference>
<dbReference type="SMART" id="SM00345">
    <property type="entry name" value="HTH_GNTR"/>
    <property type="match status" value="1"/>
</dbReference>
<dbReference type="SUPFAM" id="SSF46785">
    <property type="entry name" value="Winged helix' DNA-binding domain"/>
    <property type="match status" value="1"/>
</dbReference>